<sequence length="178" mass="20502">MCGTELAVTVVGTVLGTICNIFCGDVSSKMTTALNLQSNLDDMVRDMKNLMDRITEVKQKEAAEKEGKDILAQVVTCLEDVEKLKLKVNLIQEEMVKKKKHFASFLNCNKRYRESRKVEEILEEIKRLVENIPDVVYSTTMSRQIKKIERGERLRREITLQMEYKLPTLASLWMANDV</sequence>
<proteinExistence type="predicted"/>
<dbReference type="EMBL" id="OIVN01005368">
    <property type="protein sequence ID" value="SPD22147.1"/>
    <property type="molecule type" value="Genomic_DNA"/>
</dbReference>
<organism evidence="2">
    <name type="scientific">Fagus sylvatica</name>
    <name type="common">Beechnut</name>
    <dbReference type="NCBI Taxonomy" id="28930"/>
    <lineage>
        <taxon>Eukaryota</taxon>
        <taxon>Viridiplantae</taxon>
        <taxon>Streptophyta</taxon>
        <taxon>Embryophyta</taxon>
        <taxon>Tracheophyta</taxon>
        <taxon>Spermatophyta</taxon>
        <taxon>Magnoliopsida</taxon>
        <taxon>eudicotyledons</taxon>
        <taxon>Gunneridae</taxon>
        <taxon>Pentapetalae</taxon>
        <taxon>rosids</taxon>
        <taxon>fabids</taxon>
        <taxon>Fagales</taxon>
        <taxon>Fagaceae</taxon>
        <taxon>Fagus</taxon>
    </lineage>
</organism>
<evidence type="ECO:0000313" key="2">
    <source>
        <dbReference type="EMBL" id="SPD22147.1"/>
    </source>
</evidence>
<reference evidence="2" key="1">
    <citation type="submission" date="2018-02" db="EMBL/GenBank/DDBJ databases">
        <authorList>
            <person name="Cohen D.B."/>
            <person name="Kent A.D."/>
        </authorList>
    </citation>
    <scope>NUCLEOTIDE SEQUENCE</scope>
</reference>
<dbReference type="AlphaFoldDB" id="A0A2N9I826"/>
<feature type="coiled-coil region" evidence="1">
    <location>
        <begin position="33"/>
        <end position="101"/>
    </location>
</feature>
<evidence type="ECO:0000256" key="1">
    <source>
        <dbReference type="SAM" id="Coils"/>
    </source>
</evidence>
<accession>A0A2N9I826</accession>
<name>A0A2N9I826_FAGSY</name>
<keyword evidence="1" id="KW-0175">Coiled coil</keyword>
<protein>
    <submittedName>
        <fullName evidence="2">Uncharacterized protein</fullName>
    </submittedName>
</protein>
<gene>
    <name evidence="2" type="ORF">FSB_LOCUS50029</name>
</gene>